<dbReference type="InterPro" id="IPR036680">
    <property type="entry name" value="SPOR-like_sf"/>
</dbReference>
<dbReference type="OrthoDB" id="8479416at2"/>
<keyword evidence="4" id="KW-1185">Reference proteome</keyword>
<dbReference type="AlphaFoldDB" id="A0A1N7GD20"/>
<name>A0A1N7GD20_9RHOB</name>
<feature type="compositionally biased region" description="Low complexity" evidence="1">
    <location>
        <begin position="134"/>
        <end position="173"/>
    </location>
</feature>
<reference evidence="3 4" key="1">
    <citation type="submission" date="2017-01" db="EMBL/GenBank/DDBJ databases">
        <authorList>
            <person name="Mah S.A."/>
            <person name="Swanson W.J."/>
            <person name="Moy G.W."/>
            <person name="Vacquier V.D."/>
        </authorList>
    </citation>
    <scope>NUCLEOTIDE SEQUENCE [LARGE SCALE GENOMIC DNA]</scope>
    <source>
        <strain evidence="3 4">DSM 29590</strain>
    </source>
</reference>
<gene>
    <name evidence="3" type="ORF">SAMN05421666_1925</name>
</gene>
<evidence type="ECO:0000313" key="4">
    <source>
        <dbReference type="Proteomes" id="UP000186019"/>
    </source>
</evidence>
<sequence>MADFHAPEAPRAHSGHEGAGAYHNAQTAPRWDETSAQGSLGRATYALGSLVSVGLVIGLGVWGYQLLARDVSGVPVIRAATGPMRVQPEDPGGRQAQNQGLSVNAVAAVGTAGRAPDQLILAPAPLDLSEDDAPAPARRTEAAPTPASEAAPEVVAETATEAAPEGAEAAAPSDNDGTGAMLALAEALSDGVTPMTPLADAPTQMNEAIDAAVADVVEAADEPTNGIAASLRPKARPADLSNIRQVAAAAPASGGRDVDPDSIAVGTRLAQLGAFSSEDIAREEWSKLTSRFEEYLSGKDRVIQRATSGGRTFYRLRALGFEDLADARRFCSALVAEKAECIPVVTR</sequence>
<dbReference type="EMBL" id="FTNV01000001">
    <property type="protein sequence ID" value="SIS10487.1"/>
    <property type="molecule type" value="Genomic_DNA"/>
</dbReference>
<evidence type="ECO:0000259" key="2">
    <source>
        <dbReference type="PROSITE" id="PS51724"/>
    </source>
</evidence>
<organism evidence="3 4">
    <name type="scientific">Roseovarius nanhaiticus</name>
    <dbReference type="NCBI Taxonomy" id="573024"/>
    <lineage>
        <taxon>Bacteria</taxon>
        <taxon>Pseudomonadati</taxon>
        <taxon>Pseudomonadota</taxon>
        <taxon>Alphaproteobacteria</taxon>
        <taxon>Rhodobacterales</taxon>
        <taxon>Roseobacteraceae</taxon>
        <taxon>Roseovarius</taxon>
    </lineage>
</organism>
<dbReference type="Proteomes" id="UP000186019">
    <property type="component" value="Unassembled WGS sequence"/>
</dbReference>
<feature type="region of interest" description="Disordered" evidence="1">
    <location>
        <begin position="1"/>
        <end position="35"/>
    </location>
</feature>
<proteinExistence type="predicted"/>
<dbReference type="PROSITE" id="PS51724">
    <property type="entry name" value="SPOR"/>
    <property type="match status" value="1"/>
</dbReference>
<dbReference type="InterPro" id="IPR007730">
    <property type="entry name" value="SPOR-like_dom"/>
</dbReference>
<dbReference type="Pfam" id="PF05036">
    <property type="entry name" value="SPOR"/>
    <property type="match status" value="1"/>
</dbReference>
<feature type="domain" description="SPOR" evidence="2">
    <location>
        <begin position="262"/>
        <end position="347"/>
    </location>
</feature>
<feature type="compositionally biased region" description="Basic and acidic residues" evidence="1">
    <location>
        <begin position="1"/>
        <end position="16"/>
    </location>
</feature>
<evidence type="ECO:0000313" key="3">
    <source>
        <dbReference type="EMBL" id="SIS10487.1"/>
    </source>
</evidence>
<dbReference type="GO" id="GO:0042834">
    <property type="term" value="F:peptidoglycan binding"/>
    <property type="evidence" value="ECO:0007669"/>
    <property type="project" value="InterPro"/>
</dbReference>
<dbReference type="Gene3D" id="3.30.70.1070">
    <property type="entry name" value="Sporulation related repeat"/>
    <property type="match status" value="1"/>
</dbReference>
<dbReference type="STRING" id="573024.SAMN05216208_0211"/>
<dbReference type="RefSeq" id="WP_083687032.1">
    <property type="nucleotide sequence ID" value="NZ_FOAC01000001.1"/>
</dbReference>
<feature type="region of interest" description="Disordered" evidence="1">
    <location>
        <begin position="127"/>
        <end position="178"/>
    </location>
</feature>
<accession>A0A1N7GD20</accession>
<evidence type="ECO:0000256" key="1">
    <source>
        <dbReference type="SAM" id="MobiDB-lite"/>
    </source>
</evidence>
<protein>
    <submittedName>
        <fullName evidence="3">Sporulation related domain-containing protein</fullName>
    </submittedName>
</protein>